<dbReference type="InterPro" id="IPR039795">
    <property type="entry name" value="LTN1/Rkr1"/>
</dbReference>
<comment type="pathway">
    <text evidence="1">Protein modification; protein ubiquitination.</text>
</comment>
<dbReference type="Proteomes" id="UP001165120">
    <property type="component" value="Unassembled WGS sequence"/>
</dbReference>
<evidence type="ECO:0000259" key="2">
    <source>
        <dbReference type="Pfam" id="PF22958"/>
    </source>
</evidence>
<feature type="domain" description="E3 ubiquitin-protein ligase listerin N-terminal" evidence="2">
    <location>
        <begin position="38"/>
        <end position="359"/>
    </location>
</feature>
<dbReference type="EMBL" id="BSXN01001114">
    <property type="protein sequence ID" value="GME71652.1"/>
    <property type="molecule type" value="Genomic_DNA"/>
</dbReference>
<reference evidence="3" key="1">
    <citation type="submission" date="2023-04" db="EMBL/GenBank/DDBJ databases">
        <title>Candida boidinii NBRC 10035.</title>
        <authorList>
            <person name="Ichikawa N."/>
            <person name="Sato H."/>
            <person name="Tonouchi N."/>
        </authorList>
    </citation>
    <scope>NUCLEOTIDE SEQUENCE</scope>
    <source>
        <strain evidence="3">NBRC 10035</strain>
    </source>
</reference>
<comment type="function">
    <text evidence="1">E3 ubiquitin-protein ligase. Component of the ribosome quality control complex (RQC), a ribosome-associated complex that mediates ubiquitination and extraction of incompletely synthesized nascent chains for proteasomal degradation.</text>
</comment>
<dbReference type="GO" id="GO:1990112">
    <property type="term" value="C:RQC complex"/>
    <property type="evidence" value="ECO:0007669"/>
    <property type="project" value="UniProtKB-UniRule"/>
</dbReference>
<evidence type="ECO:0000256" key="1">
    <source>
        <dbReference type="RuleBase" id="RU367090"/>
    </source>
</evidence>
<keyword evidence="1" id="KW-0863">Zinc-finger</keyword>
<accession>A0A9W6SZP8</accession>
<keyword evidence="1" id="KW-0808">Transferase</keyword>
<evidence type="ECO:0000313" key="3">
    <source>
        <dbReference type="EMBL" id="GME71652.1"/>
    </source>
</evidence>
<keyword evidence="4" id="KW-1185">Reference proteome</keyword>
<comment type="subunit">
    <text evidence="1">Component of the ribosome quality control complex (RQC).</text>
</comment>
<keyword evidence="1" id="KW-0833">Ubl conjugation pathway</keyword>
<dbReference type="GO" id="GO:0005829">
    <property type="term" value="C:cytosol"/>
    <property type="evidence" value="ECO:0007669"/>
    <property type="project" value="UniProtKB-UniRule"/>
</dbReference>
<comment type="catalytic activity">
    <reaction evidence="1">
        <text>S-ubiquitinyl-[E2 ubiquitin-conjugating enzyme]-L-cysteine + [acceptor protein]-L-lysine = [E2 ubiquitin-conjugating enzyme]-L-cysteine + N(6)-ubiquitinyl-[acceptor protein]-L-lysine.</text>
        <dbReference type="EC" id="2.3.2.27"/>
    </reaction>
</comment>
<proteinExistence type="inferred from homology"/>
<comment type="caution">
    <text evidence="3">The sequence shown here is derived from an EMBL/GenBank/DDBJ whole genome shotgun (WGS) entry which is preliminary data.</text>
</comment>
<organism evidence="3 4">
    <name type="scientific">Candida boidinii</name>
    <name type="common">Yeast</name>
    <dbReference type="NCBI Taxonomy" id="5477"/>
    <lineage>
        <taxon>Eukaryota</taxon>
        <taxon>Fungi</taxon>
        <taxon>Dikarya</taxon>
        <taxon>Ascomycota</taxon>
        <taxon>Saccharomycotina</taxon>
        <taxon>Pichiomycetes</taxon>
        <taxon>Pichiales</taxon>
        <taxon>Pichiaceae</taxon>
        <taxon>Ogataea</taxon>
        <taxon>Ogataea/Candida clade</taxon>
    </lineage>
</organism>
<dbReference type="AlphaFoldDB" id="A0A9W6SZP8"/>
<dbReference type="GO" id="GO:0008270">
    <property type="term" value="F:zinc ion binding"/>
    <property type="evidence" value="ECO:0007669"/>
    <property type="project" value="UniProtKB-KW"/>
</dbReference>
<dbReference type="GO" id="GO:0072344">
    <property type="term" value="P:rescue of stalled ribosome"/>
    <property type="evidence" value="ECO:0007669"/>
    <property type="project" value="UniProtKB-UniRule"/>
</dbReference>
<dbReference type="PANTHER" id="PTHR12389">
    <property type="entry name" value="ZINC FINGER PROTEIN 294"/>
    <property type="match status" value="1"/>
</dbReference>
<name>A0A9W6SZP8_CANBO</name>
<keyword evidence="1" id="KW-0479">Metal-binding</keyword>
<dbReference type="EC" id="2.3.2.27" evidence="1"/>
<evidence type="ECO:0000313" key="4">
    <source>
        <dbReference type="Proteomes" id="UP001165120"/>
    </source>
</evidence>
<comment type="similarity">
    <text evidence="1">Belongs to the LTN1 family.</text>
</comment>
<keyword evidence="1" id="KW-0862">Zinc</keyword>
<dbReference type="Pfam" id="PF22958">
    <property type="entry name" value="Ltn1_1st"/>
    <property type="match status" value="1"/>
</dbReference>
<dbReference type="InterPro" id="IPR054476">
    <property type="entry name" value="Ltn1_N"/>
</dbReference>
<dbReference type="PANTHER" id="PTHR12389:SF0">
    <property type="entry name" value="E3 UBIQUITIN-PROTEIN LIGASE LISTERIN"/>
    <property type="match status" value="1"/>
</dbReference>
<dbReference type="GO" id="GO:0043023">
    <property type="term" value="F:ribosomal large subunit binding"/>
    <property type="evidence" value="ECO:0007669"/>
    <property type="project" value="TreeGrafter"/>
</dbReference>
<dbReference type="InterPro" id="IPR016024">
    <property type="entry name" value="ARM-type_fold"/>
</dbReference>
<dbReference type="GO" id="GO:1990116">
    <property type="term" value="P:ribosome-associated ubiquitin-dependent protein catabolic process"/>
    <property type="evidence" value="ECO:0007669"/>
    <property type="project" value="UniProtKB-UniRule"/>
</dbReference>
<dbReference type="SUPFAM" id="SSF48371">
    <property type="entry name" value="ARM repeat"/>
    <property type="match status" value="1"/>
</dbReference>
<protein>
    <recommendedName>
        <fullName evidence="1">E3 ubiquitin-protein ligase listerin</fullName>
        <ecNumber evidence="1">2.3.2.27</ecNumber>
    </recommendedName>
    <alternativeName>
        <fullName evidence="1">RING-type E3 ubiquitin transferase listerin</fullName>
    </alternativeName>
</protein>
<gene>
    <name evidence="3" type="ORF">Cboi02_000329600</name>
</gene>
<sequence>MSGFSSFSGFGGASSGLGTNGFEVSLNYYTGIPDPNVLSNNSLKLIFKSLLKRDEVTREKAIVELLNFIETDSNKSEIINDELLIISWVQLYAKLSIDNSKKIRSTSHQIQSKFVVLLGKKYLKSLRDTIGIWLNGCFDNDRNNSRICIQSLQSAFNDNTEKINNLWEVFAYQIINYSSQIIRFESKDSLSDERIVNKEEAETKFNRILICSIQLLTQIIVKRSGEFKDDSIELLSEILTDEKFQDLIITKEHQLKKNMFVLLKALISFTPDLMNSKIMKLTSKSIIKSIKPSKKSPNESLLFSTIIIPILDSITEFTKFYPKIWEAKKSKENLLDLLSLGSCNSNETYYSSLNLFLNTIADPNNEILMFNFKDFYDKDSQTLINILLKNIDLEKLSAHKIAAISCLFDTLTRFLKLSDNEETKNDIIQFTVKPIVKIIDSPRILQSNSLIQLSTKLNDLKTDDSDVFSEINQDLLNCLPSGPLEIMNTKIINERNFVNHFCSILNASPSLLSAETLESLIQNSIESLDDEQEEYKSPKISIFVLGFILKQNVVRFKDTVLPCIENISNYITKEFTDEPLEIITTFKNSTLSNDNDDILYKIVDASFLKLREIDSPDAFENIIS</sequence>
<dbReference type="GO" id="GO:0061630">
    <property type="term" value="F:ubiquitin protein ligase activity"/>
    <property type="evidence" value="ECO:0007669"/>
    <property type="project" value="UniProtKB-UniRule"/>
</dbReference>